<dbReference type="EMBL" id="HACM01010471">
    <property type="protein sequence ID" value="CRZ10913.1"/>
    <property type="molecule type" value="Transcribed_RNA"/>
</dbReference>
<name>A0A0H5RA04_9EUKA</name>
<feature type="chain" id="PRO_5005223963" evidence="1">
    <location>
        <begin position="19"/>
        <end position="133"/>
    </location>
</feature>
<organism evidence="2">
    <name type="scientific">Spongospora subterranea</name>
    <dbReference type="NCBI Taxonomy" id="70186"/>
    <lineage>
        <taxon>Eukaryota</taxon>
        <taxon>Sar</taxon>
        <taxon>Rhizaria</taxon>
        <taxon>Endomyxa</taxon>
        <taxon>Phytomyxea</taxon>
        <taxon>Plasmodiophorida</taxon>
        <taxon>Plasmodiophoridae</taxon>
        <taxon>Spongospora</taxon>
    </lineage>
</organism>
<evidence type="ECO:0000313" key="2">
    <source>
        <dbReference type="EMBL" id="CRZ10913.1"/>
    </source>
</evidence>
<keyword evidence="1" id="KW-0732">Signal</keyword>
<sequence length="133" mass="14678">MFSVIFTVLFATYDVIVADLRAAIKKAADDGNIWASTALSLYDTAAWVYSSYPVQWVLATLAQYGPIMVSWAAGAFRWCVGLVQQTASCYGNMMINKALDAAPKYVNTDSVIKFANDVYVRANSQRNEGQQEL</sequence>
<dbReference type="AlphaFoldDB" id="A0A0H5RA04"/>
<proteinExistence type="predicted"/>
<evidence type="ECO:0000256" key="1">
    <source>
        <dbReference type="SAM" id="SignalP"/>
    </source>
</evidence>
<protein>
    <submittedName>
        <fullName evidence="2">Uncharacterized protein</fullName>
    </submittedName>
</protein>
<feature type="signal peptide" evidence="1">
    <location>
        <begin position="1"/>
        <end position="18"/>
    </location>
</feature>
<accession>A0A0H5RA04</accession>
<reference evidence="2" key="1">
    <citation type="submission" date="2015-04" db="EMBL/GenBank/DDBJ databases">
        <title>The genome sequence of the plant pathogenic Rhizarian Plasmodiophora brassicae reveals insights in its biotrophic life cycle and the origin of chitin synthesis.</title>
        <authorList>
            <person name="Schwelm A."/>
            <person name="Fogelqvist J."/>
            <person name="Knaust A."/>
            <person name="Julke S."/>
            <person name="Lilja T."/>
            <person name="Dhandapani V."/>
            <person name="Bonilla-Rosso G."/>
            <person name="Karlsson M."/>
            <person name="Shevchenko A."/>
            <person name="Choi S.R."/>
            <person name="Kim H.G."/>
            <person name="Park J.Y."/>
            <person name="Lim Y.P."/>
            <person name="Ludwig-Muller J."/>
            <person name="Dixelius C."/>
        </authorList>
    </citation>
    <scope>NUCLEOTIDE SEQUENCE</scope>
    <source>
        <tissue evidence="2">Potato root galls</tissue>
    </source>
</reference>